<reference evidence="2 3" key="1">
    <citation type="submission" date="2024-05" db="EMBL/GenBank/DDBJ databases">
        <authorList>
            <person name="Wallberg A."/>
        </authorList>
    </citation>
    <scope>NUCLEOTIDE SEQUENCE [LARGE SCALE GENOMIC DNA]</scope>
</reference>
<keyword evidence="1" id="KW-0812">Transmembrane</keyword>
<evidence type="ECO:0000313" key="2">
    <source>
        <dbReference type="EMBL" id="CAL4228120.1"/>
    </source>
</evidence>
<name>A0AAV2SRM4_MEGNR</name>
<dbReference type="EMBL" id="CAXKWB010105297">
    <property type="protein sequence ID" value="CAL4228120.1"/>
    <property type="molecule type" value="Genomic_DNA"/>
</dbReference>
<proteinExistence type="predicted"/>
<evidence type="ECO:0000256" key="1">
    <source>
        <dbReference type="SAM" id="Phobius"/>
    </source>
</evidence>
<keyword evidence="1" id="KW-1133">Transmembrane helix</keyword>
<feature type="transmembrane region" description="Helical" evidence="1">
    <location>
        <begin position="12"/>
        <end position="30"/>
    </location>
</feature>
<dbReference type="Proteomes" id="UP001497623">
    <property type="component" value="Unassembled WGS sequence"/>
</dbReference>
<evidence type="ECO:0000313" key="3">
    <source>
        <dbReference type="Proteomes" id="UP001497623"/>
    </source>
</evidence>
<gene>
    <name evidence="2" type="ORF">MNOR_LOCUS39583</name>
</gene>
<comment type="caution">
    <text evidence="2">The sequence shown here is derived from an EMBL/GenBank/DDBJ whole genome shotgun (WGS) entry which is preliminary data.</text>
</comment>
<sequence>MNMITISANVINWVIQGLIFICLLALIYIFTSVENEDGTVLISSTKIRANTSKDVSMSVHSEEENILHSPDFQHLLNGPIYLAADDPQLIRYVRNHILIPPLSLPYNLSKPEVQDPSAGQTKRALEILNKMGRSFDTLWRQVA</sequence>
<keyword evidence="3" id="KW-1185">Reference proteome</keyword>
<dbReference type="AlphaFoldDB" id="A0AAV2SRM4"/>
<organism evidence="2 3">
    <name type="scientific">Meganyctiphanes norvegica</name>
    <name type="common">Northern krill</name>
    <name type="synonym">Thysanopoda norvegica</name>
    <dbReference type="NCBI Taxonomy" id="48144"/>
    <lineage>
        <taxon>Eukaryota</taxon>
        <taxon>Metazoa</taxon>
        <taxon>Ecdysozoa</taxon>
        <taxon>Arthropoda</taxon>
        <taxon>Crustacea</taxon>
        <taxon>Multicrustacea</taxon>
        <taxon>Malacostraca</taxon>
        <taxon>Eumalacostraca</taxon>
        <taxon>Eucarida</taxon>
        <taxon>Euphausiacea</taxon>
        <taxon>Euphausiidae</taxon>
        <taxon>Meganyctiphanes</taxon>
    </lineage>
</organism>
<protein>
    <submittedName>
        <fullName evidence="2">Uncharacterized protein</fullName>
    </submittedName>
</protein>
<accession>A0AAV2SRM4</accession>
<keyword evidence="1" id="KW-0472">Membrane</keyword>